<dbReference type="EMBL" id="JAGTJR010000007">
    <property type="protein sequence ID" value="KAH7057083.1"/>
    <property type="molecule type" value="Genomic_DNA"/>
</dbReference>
<accession>A0ABQ8GII1</accession>
<keyword evidence="2" id="KW-1185">Reference proteome</keyword>
<protein>
    <submittedName>
        <fullName evidence="1">Uncharacterized protein</fullName>
    </submittedName>
</protein>
<sequence>MPDFTAFITSLMALAAEAVKHYLCLVAFASITLFDKLRTTSLALSYYAQEWYDTHGFQSYTAAVHRQLPQYQSFLAAIHCLPQQWRSFTNELWIRLLAVAVSVGDKTTNMWLTSAAPVIHAVSCASSYMWRRAMVAMVGIVNAGHKALDFCNAIPTWTRLEFRFAMGSASTFWRLLGNLYTRTKAFKARSWRDTGQWLLQTATAVHAKAALARSFALESKEELIHYYRSTDPWVVKTFWVLYLLTLLVYFRGHVSCLAALVQYAASPLNQLQSMRLEMTLRKSMPGAYAYDHEISSRSPHCFRSTLQLYAPLRRPTLSDLPGPLLNAIFSYALTTASTFHWHHRTHALRLSTPSLTFHRLARLARSLGHPVLPGNTIIIDARDRAPPIAPLSPSAPAIHPAWFVARPPSGREQLLDMFAVLAMPAVTSTSWMERVAESMRKGREWVVVVREDVDRVWSFDLGLMVAALQADGFGKACRGVSVEYRVVVEEGEAGEARMRKAEEMVRQLGEARRLGYRAARLRVVLDGLEHLGEGIEAVKLRWMVRGLVREMGG</sequence>
<evidence type="ECO:0000313" key="2">
    <source>
        <dbReference type="Proteomes" id="UP000774617"/>
    </source>
</evidence>
<organism evidence="1 2">
    <name type="scientific">Macrophomina phaseolina</name>
    <dbReference type="NCBI Taxonomy" id="35725"/>
    <lineage>
        <taxon>Eukaryota</taxon>
        <taxon>Fungi</taxon>
        <taxon>Dikarya</taxon>
        <taxon>Ascomycota</taxon>
        <taxon>Pezizomycotina</taxon>
        <taxon>Dothideomycetes</taxon>
        <taxon>Dothideomycetes incertae sedis</taxon>
        <taxon>Botryosphaeriales</taxon>
        <taxon>Botryosphaeriaceae</taxon>
        <taxon>Macrophomina</taxon>
    </lineage>
</organism>
<evidence type="ECO:0000313" key="1">
    <source>
        <dbReference type="EMBL" id="KAH7057083.1"/>
    </source>
</evidence>
<name>A0ABQ8GII1_9PEZI</name>
<proteinExistence type="predicted"/>
<comment type="caution">
    <text evidence="1">The sequence shown here is derived from an EMBL/GenBank/DDBJ whole genome shotgun (WGS) entry which is preliminary data.</text>
</comment>
<reference evidence="1 2" key="1">
    <citation type="journal article" date="2021" name="Nat. Commun.">
        <title>Genetic determinants of endophytism in the Arabidopsis root mycobiome.</title>
        <authorList>
            <person name="Mesny F."/>
            <person name="Miyauchi S."/>
            <person name="Thiergart T."/>
            <person name="Pickel B."/>
            <person name="Atanasova L."/>
            <person name="Karlsson M."/>
            <person name="Huettel B."/>
            <person name="Barry K.W."/>
            <person name="Haridas S."/>
            <person name="Chen C."/>
            <person name="Bauer D."/>
            <person name="Andreopoulos W."/>
            <person name="Pangilinan J."/>
            <person name="LaButti K."/>
            <person name="Riley R."/>
            <person name="Lipzen A."/>
            <person name="Clum A."/>
            <person name="Drula E."/>
            <person name="Henrissat B."/>
            <person name="Kohler A."/>
            <person name="Grigoriev I.V."/>
            <person name="Martin F.M."/>
            <person name="Hacquard S."/>
        </authorList>
    </citation>
    <scope>NUCLEOTIDE SEQUENCE [LARGE SCALE GENOMIC DNA]</scope>
    <source>
        <strain evidence="1 2">MPI-SDFR-AT-0080</strain>
    </source>
</reference>
<gene>
    <name evidence="1" type="ORF">B0J12DRAFT_774712</name>
</gene>
<dbReference type="Proteomes" id="UP000774617">
    <property type="component" value="Unassembled WGS sequence"/>
</dbReference>